<gene>
    <name evidence="2" type="ORF">EJN90_13440</name>
</gene>
<proteinExistence type="predicted"/>
<evidence type="ECO:0000256" key="1">
    <source>
        <dbReference type="SAM" id="Phobius"/>
    </source>
</evidence>
<dbReference type="AlphaFoldDB" id="A0A3Q9BMD6"/>
<organism evidence="2 3">
    <name type="scientific">Jeotgalibaca ciconiae</name>
    <dbReference type="NCBI Taxonomy" id="2496265"/>
    <lineage>
        <taxon>Bacteria</taxon>
        <taxon>Bacillati</taxon>
        <taxon>Bacillota</taxon>
        <taxon>Bacilli</taxon>
        <taxon>Lactobacillales</taxon>
        <taxon>Carnobacteriaceae</taxon>
        <taxon>Jeotgalibaca</taxon>
    </lineage>
</organism>
<name>A0A3Q9BMD6_9LACT</name>
<feature type="transmembrane region" description="Helical" evidence="1">
    <location>
        <begin position="137"/>
        <end position="157"/>
    </location>
</feature>
<dbReference type="EMBL" id="CP034465">
    <property type="protein sequence ID" value="AZP05552.1"/>
    <property type="molecule type" value="Genomic_DNA"/>
</dbReference>
<feature type="transmembrane region" description="Helical" evidence="1">
    <location>
        <begin position="12"/>
        <end position="33"/>
    </location>
</feature>
<evidence type="ECO:0000313" key="2">
    <source>
        <dbReference type="EMBL" id="AZP05552.1"/>
    </source>
</evidence>
<evidence type="ECO:0000313" key="3">
    <source>
        <dbReference type="Proteomes" id="UP000273326"/>
    </source>
</evidence>
<keyword evidence="1" id="KW-1133">Transmembrane helix</keyword>
<feature type="transmembrane region" description="Helical" evidence="1">
    <location>
        <begin position="97"/>
        <end position="116"/>
    </location>
</feature>
<protein>
    <submittedName>
        <fullName evidence="2">TIGR01906 family membrane protein</fullName>
    </submittedName>
</protein>
<keyword evidence="1" id="KW-0472">Membrane</keyword>
<reference evidence="3" key="1">
    <citation type="submission" date="2018-12" db="EMBL/GenBank/DDBJ databases">
        <title>Complete genome sequencing of Jeotgalibaca sp. H21T32.</title>
        <authorList>
            <person name="Bae J.-W."/>
            <person name="Lee S.-Y."/>
        </authorList>
    </citation>
    <scope>NUCLEOTIDE SEQUENCE [LARGE SCALE GENOMIC DNA]</scope>
    <source>
        <strain evidence="3">H21T32</strain>
    </source>
</reference>
<keyword evidence="3" id="KW-1185">Reference proteome</keyword>
<dbReference type="InterPro" id="IPR010178">
    <property type="entry name" value="Lit"/>
</dbReference>
<dbReference type="Pfam" id="PF07314">
    <property type="entry name" value="Lit"/>
    <property type="match status" value="1"/>
</dbReference>
<sequence length="210" mass="25066">MDCVIMKRLSNFFGYLAIFLFILSFAIAFTINFTPLYSFDIGYLNIEELTGFSKEVIMENYRILLKYLNYPWITELNMPDFPSSESGLFHFYEVKRLFMLDYAILFFSGVYSFFFIRKKVKEGDKWEMIQPTRIMMVIPIVVLIFIFLNFNSLFITFHELFFNNDAWLFDWRTDPIILALPQSFFMHCFISVFLILEGGIAGLHFWSKQK</sequence>
<dbReference type="Proteomes" id="UP000273326">
    <property type="component" value="Chromosome"/>
</dbReference>
<dbReference type="KEGG" id="jeh:EJN90_13440"/>
<dbReference type="NCBIfam" id="TIGR01906">
    <property type="entry name" value="integ_TIGR01906"/>
    <property type="match status" value="1"/>
</dbReference>
<keyword evidence="1" id="KW-0812">Transmembrane</keyword>
<dbReference type="OrthoDB" id="9813051at2"/>
<feature type="transmembrane region" description="Helical" evidence="1">
    <location>
        <begin position="184"/>
        <end position="206"/>
    </location>
</feature>
<accession>A0A3Q9BMD6</accession>